<dbReference type="EMBL" id="FMYQ01000010">
    <property type="protein sequence ID" value="SDC77418.1"/>
    <property type="molecule type" value="Genomic_DNA"/>
</dbReference>
<dbReference type="AlphaFoldDB" id="A0A1G6PBN3"/>
<proteinExistence type="predicted"/>
<dbReference type="Proteomes" id="UP000198908">
    <property type="component" value="Unassembled WGS sequence"/>
</dbReference>
<reference evidence="2" key="1">
    <citation type="submission" date="2016-09" db="EMBL/GenBank/DDBJ databases">
        <authorList>
            <person name="Varghese N."/>
            <person name="Submissions S."/>
        </authorList>
    </citation>
    <scope>NUCLEOTIDE SEQUENCE [LARGE SCALE GENOMIC DNA]</scope>
    <source>
        <strain evidence="2">TNe-862</strain>
    </source>
</reference>
<evidence type="ECO:0000313" key="2">
    <source>
        <dbReference type="Proteomes" id="UP000198908"/>
    </source>
</evidence>
<keyword evidence="2" id="KW-1185">Reference proteome</keyword>
<gene>
    <name evidence="1" type="ORF">SAMN05421548_11087</name>
</gene>
<evidence type="ECO:0000313" key="1">
    <source>
        <dbReference type="EMBL" id="SDC77418.1"/>
    </source>
</evidence>
<sequence length="46" mass="5043">MWGVEIGSDVFARQDDQGRADRVGALYAHTVTRGTVFGNVLAIDNY</sequence>
<accession>A0A1G6PBN3</accession>
<dbReference type="STRING" id="416944.SAMN05421548_11087"/>
<name>A0A1G6PBN3_9BURK</name>
<protein>
    <submittedName>
        <fullName evidence="1">Uncharacterized protein</fullName>
    </submittedName>
</protein>
<organism evidence="1 2">
    <name type="scientific">Paraburkholderia lycopersici</name>
    <dbReference type="NCBI Taxonomy" id="416944"/>
    <lineage>
        <taxon>Bacteria</taxon>
        <taxon>Pseudomonadati</taxon>
        <taxon>Pseudomonadota</taxon>
        <taxon>Betaproteobacteria</taxon>
        <taxon>Burkholderiales</taxon>
        <taxon>Burkholderiaceae</taxon>
        <taxon>Paraburkholderia</taxon>
    </lineage>
</organism>